<accession>A0ACB9GHC9</accession>
<sequence length="149" mass="15992">MGSAALTVLKRVVIGDQEEEARKNQSLKSILESPSCDFVISTNGETERGSIEIKEKKGKRVVWKNTQRAGDGAGGELTVDAFIYAIEREGYGEIPVAVMETGWPTAGGEVASGENELAYNGNVVKRGLNNVGTLKRLAIGVEVFLFGFV</sequence>
<proteinExistence type="predicted"/>
<evidence type="ECO:0000313" key="1">
    <source>
        <dbReference type="EMBL" id="KAI3782157.1"/>
    </source>
</evidence>
<name>A0ACB9GHC9_CICIN</name>
<comment type="caution">
    <text evidence="1">The sequence shown here is derived from an EMBL/GenBank/DDBJ whole genome shotgun (WGS) entry which is preliminary data.</text>
</comment>
<keyword evidence="2" id="KW-1185">Reference proteome</keyword>
<evidence type="ECO:0000313" key="2">
    <source>
        <dbReference type="Proteomes" id="UP001055811"/>
    </source>
</evidence>
<dbReference type="Proteomes" id="UP001055811">
    <property type="component" value="Linkage Group LG02"/>
</dbReference>
<gene>
    <name evidence="1" type="ORF">L2E82_12191</name>
</gene>
<reference evidence="2" key="1">
    <citation type="journal article" date="2022" name="Mol. Ecol. Resour.">
        <title>The genomes of chicory, endive, great burdock and yacon provide insights into Asteraceae palaeo-polyploidization history and plant inulin production.</title>
        <authorList>
            <person name="Fan W."/>
            <person name="Wang S."/>
            <person name="Wang H."/>
            <person name="Wang A."/>
            <person name="Jiang F."/>
            <person name="Liu H."/>
            <person name="Zhao H."/>
            <person name="Xu D."/>
            <person name="Zhang Y."/>
        </authorList>
    </citation>
    <scope>NUCLEOTIDE SEQUENCE [LARGE SCALE GENOMIC DNA]</scope>
    <source>
        <strain evidence="2">cv. Punajuju</strain>
    </source>
</reference>
<organism evidence="1 2">
    <name type="scientific">Cichorium intybus</name>
    <name type="common">Chicory</name>
    <dbReference type="NCBI Taxonomy" id="13427"/>
    <lineage>
        <taxon>Eukaryota</taxon>
        <taxon>Viridiplantae</taxon>
        <taxon>Streptophyta</taxon>
        <taxon>Embryophyta</taxon>
        <taxon>Tracheophyta</taxon>
        <taxon>Spermatophyta</taxon>
        <taxon>Magnoliopsida</taxon>
        <taxon>eudicotyledons</taxon>
        <taxon>Gunneridae</taxon>
        <taxon>Pentapetalae</taxon>
        <taxon>asterids</taxon>
        <taxon>campanulids</taxon>
        <taxon>Asterales</taxon>
        <taxon>Asteraceae</taxon>
        <taxon>Cichorioideae</taxon>
        <taxon>Cichorieae</taxon>
        <taxon>Cichoriinae</taxon>
        <taxon>Cichorium</taxon>
    </lineage>
</organism>
<reference evidence="1 2" key="2">
    <citation type="journal article" date="2022" name="Mol. Ecol. Resour.">
        <title>The genomes of chicory, endive, great burdock and yacon provide insights into Asteraceae paleo-polyploidization history and plant inulin production.</title>
        <authorList>
            <person name="Fan W."/>
            <person name="Wang S."/>
            <person name="Wang H."/>
            <person name="Wang A."/>
            <person name="Jiang F."/>
            <person name="Liu H."/>
            <person name="Zhao H."/>
            <person name="Xu D."/>
            <person name="Zhang Y."/>
        </authorList>
    </citation>
    <scope>NUCLEOTIDE SEQUENCE [LARGE SCALE GENOMIC DNA]</scope>
    <source>
        <strain evidence="2">cv. Punajuju</strain>
        <tissue evidence="1">Leaves</tissue>
    </source>
</reference>
<dbReference type="EMBL" id="CM042010">
    <property type="protein sequence ID" value="KAI3782157.1"/>
    <property type="molecule type" value="Genomic_DNA"/>
</dbReference>
<protein>
    <submittedName>
        <fullName evidence="1">Uncharacterized protein</fullName>
    </submittedName>
</protein>